<feature type="compositionally biased region" description="Acidic residues" evidence="1">
    <location>
        <begin position="1"/>
        <end position="25"/>
    </location>
</feature>
<protein>
    <submittedName>
        <fullName evidence="2">Uncharacterized protein</fullName>
    </submittedName>
</protein>
<reference evidence="2" key="2">
    <citation type="journal article" date="2015" name="Fish Shellfish Immunol.">
        <title>Early steps in the European eel (Anguilla anguilla)-Vibrio vulnificus interaction in the gills: Role of the RtxA13 toxin.</title>
        <authorList>
            <person name="Callol A."/>
            <person name="Pajuelo D."/>
            <person name="Ebbesson L."/>
            <person name="Teles M."/>
            <person name="MacKenzie S."/>
            <person name="Amaro C."/>
        </authorList>
    </citation>
    <scope>NUCLEOTIDE SEQUENCE</scope>
</reference>
<dbReference type="EMBL" id="GBXM01045854">
    <property type="protein sequence ID" value="JAH62723.1"/>
    <property type="molecule type" value="Transcribed_RNA"/>
</dbReference>
<accession>A0A0E9UCR6</accession>
<organism evidence="2">
    <name type="scientific">Anguilla anguilla</name>
    <name type="common">European freshwater eel</name>
    <name type="synonym">Muraena anguilla</name>
    <dbReference type="NCBI Taxonomy" id="7936"/>
    <lineage>
        <taxon>Eukaryota</taxon>
        <taxon>Metazoa</taxon>
        <taxon>Chordata</taxon>
        <taxon>Craniata</taxon>
        <taxon>Vertebrata</taxon>
        <taxon>Euteleostomi</taxon>
        <taxon>Actinopterygii</taxon>
        <taxon>Neopterygii</taxon>
        <taxon>Teleostei</taxon>
        <taxon>Anguilliformes</taxon>
        <taxon>Anguillidae</taxon>
        <taxon>Anguilla</taxon>
    </lineage>
</organism>
<sequence>MVAEEQGDGIGDEDDGEGESDDSDSWEPPQSVRRTLAVSEA</sequence>
<name>A0A0E9UCR6_ANGAN</name>
<proteinExistence type="predicted"/>
<evidence type="ECO:0000256" key="1">
    <source>
        <dbReference type="SAM" id="MobiDB-lite"/>
    </source>
</evidence>
<feature type="region of interest" description="Disordered" evidence="1">
    <location>
        <begin position="1"/>
        <end position="41"/>
    </location>
</feature>
<reference evidence="2" key="1">
    <citation type="submission" date="2014-11" db="EMBL/GenBank/DDBJ databases">
        <authorList>
            <person name="Amaro Gonzalez C."/>
        </authorList>
    </citation>
    <scope>NUCLEOTIDE SEQUENCE</scope>
</reference>
<evidence type="ECO:0000313" key="2">
    <source>
        <dbReference type="EMBL" id="JAH62723.1"/>
    </source>
</evidence>
<dbReference type="AlphaFoldDB" id="A0A0E9UCR6"/>